<evidence type="ECO:0000256" key="7">
    <source>
        <dbReference type="ARBA" id="ARBA00022927"/>
    </source>
</evidence>
<evidence type="ECO:0000256" key="5">
    <source>
        <dbReference type="ARBA" id="ARBA00022519"/>
    </source>
</evidence>
<comment type="function">
    <text evidence="10">Interacts with outer membrane receptor proteins that carry out high-affinity binding and energy dependent uptake into the periplasmic space of specific substrates. It could act to transduce energy from the cytoplasmic membrane to specific energy-requiring processes in the outer membrane, resulting in the release into the periplasm of ligands bound by these outer membrane proteins.</text>
</comment>
<feature type="compositionally biased region" description="Basic and acidic residues" evidence="11">
    <location>
        <begin position="116"/>
        <end position="127"/>
    </location>
</feature>
<dbReference type="GO" id="GO:0055085">
    <property type="term" value="P:transmembrane transport"/>
    <property type="evidence" value="ECO:0007669"/>
    <property type="project" value="InterPro"/>
</dbReference>
<evidence type="ECO:0000256" key="8">
    <source>
        <dbReference type="ARBA" id="ARBA00022989"/>
    </source>
</evidence>
<dbReference type="EMBL" id="AP017928">
    <property type="protein sequence ID" value="BBA33707.1"/>
    <property type="molecule type" value="Genomic_DNA"/>
</dbReference>
<keyword evidence="10" id="KW-0735">Signal-anchor</keyword>
<feature type="domain" description="TonB C-terminal" evidence="12">
    <location>
        <begin position="161"/>
        <end position="251"/>
    </location>
</feature>
<dbReference type="InterPro" id="IPR006260">
    <property type="entry name" value="TonB/TolA_C"/>
</dbReference>
<keyword evidence="9 10" id="KW-0472">Membrane</keyword>
<dbReference type="GO" id="GO:0030288">
    <property type="term" value="C:outer membrane-bounded periplasmic space"/>
    <property type="evidence" value="ECO:0007669"/>
    <property type="project" value="InterPro"/>
</dbReference>
<accession>A0A250KQ40</accession>
<dbReference type="NCBIfam" id="TIGR01352">
    <property type="entry name" value="tonB_Cterm"/>
    <property type="match status" value="1"/>
</dbReference>
<evidence type="ECO:0000313" key="13">
    <source>
        <dbReference type="EMBL" id="BBA33707.1"/>
    </source>
</evidence>
<dbReference type="PRINTS" id="PR01374">
    <property type="entry name" value="TONBPROTEIN"/>
</dbReference>
<evidence type="ECO:0000256" key="4">
    <source>
        <dbReference type="ARBA" id="ARBA00022475"/>
    </source>
</evidence>
<dbReference type="Gene3D" id="3.30.1150.10">
    <property type="match status" value="1"/>
</dbReference>
<comment type="subcellular location">
    <subcellularLocation>
        <location evidence="1 10">Cell inner membrane</location>
        <topology evidence="1 10">Single-pass membrane protein</topology>
        <orientation evidence="1 10">Periplasmic side</orientation>
    </subcellularLocation>
</comment>
<feature type="compositionally biased region" description="Polar residues" evidence="11">
    <location>
        <begin position="157"/>
        <end position="170"/>
    </location>
</feature>
<evidence type="ECO:0000313" key="14">
    <source>
        <dbReference type="Proteomes" id="UP000266313"/>
    </source>
</evidence>
<dbReference type="KEGG" id="mmai:sS8_1750"/>
<dbReference type="InterPro" id="IPR037682">
    <property type="entry name" value="TonB_C"/>
</dbReference>
<keyword evidence="5 10" id="KW-0997">Cell inner membrane</keyword>
<evidence type="ECO:0000256" key="10">
    <source>
        <dbReference type="RuleBase" id="RU362123"/>
    </source>
</evidence>
<dbReference type="AlphaFoldDB" id="A0A250KQ40"/>
<dbReference type="RefSeq" id="WP_170161003.1">
    <property type="nucleotide sequence ID" value="NZ_AP017928.1"/>
</dbReference>
<evidence type="ECO:0000256" key="6">
    <source>
        <dbReference type="ARBA" id="ARBA00022692"/>
    </source>
</evidence>
<dbReference type="Proteomes" id="UP000266313">
    <property type="component" value="Chromosome"/>
</dbReference>
<dbReference type="InterPro" id="IPR003538">
    <property type="entry name" value="TonB"/>
</dbReference>
<evidence type="ECO:0000256" key="2">
    <source>
        <dbReference type="ARBA" id="ARBA00006555"/>
    </source>
</evidence>
<evidence type="ECO:0000256" key="9">
    <source>
        <dbReference type="ARBA" id="ARBA00023136"/>
    </source>
</evidence>
<feature type="compositionally biased region" description="Basic and acidic residues" evidence="11">
    <location>
        <begin position="95"/>
        <end position="105"/>
    </location>
</feature>
<dbReference type="InterPro" id="IPR051045">
    <property type="entry name" value="TonB-dependent_transducer"/>
</dbReference>
<evidence type="ECO:0000256" key="3">
    <source>
        <dbReference type="ARBA" id="ARBA00022448"/>
    </source>
</evidence>
<keyword evidence="4 10" id="KW-1003">Cell membrane</keyword>
<dbReference type="SUPFAM" id="SSF74653">
    <property type="entry name" value="TolA/TonB C-terminal domain"/>
    <property type="match status" value="1"/>
</dbReference>
<organism evidence="13 14">
    <name type="scientific">Methylocaldum marinum</name>
    <dbReference type="NCBI Taxonomy" id="1432792"/>
    <lineage>
        <taxon>Bacteria</taxon>
        <taxon>Pseudomonadati</taxon>
        <taxon>Pseudomonadota</taxon>
        <taxon>Gammaproteobacteria</taxon>
        <taxon>Methylococcales</taxon>
        <taxon>Methylococcaceae</taxon>
        <taxon>Methylocaldum</taxon>
    </lineage>
</organism>
<dbReference type="GO" id="GO:0015891">
    <property type="term" value="P:siderophore transport"/>
    <property type="evidence" value="ECO:0007669"/>
    <property type="project" value="InterPro"/>
</dbReference>
<dbReference type="GO" id="GO:0015031">
    <property type="term" value="P:protein transport"/>
    <property type="evidence" value="ECO:0007669"/>
    <property type="project" value="UniProtKB-UniRule"/>
</dbReference>
<dbReference type="PANTHER" id="PTHR33446">
    <property type="entry name" value="PROTEIN TONB-RELATED"/>
    <property type="match status" value="1"/>
</dbReference>
<feature type="region of interest" description="Disordered" evidence="11">
    <location>
        <begin position="79"/>
        <end position="171"/>
    </location>
</feature>
<keyword evidence="3 10" id="KW-0813">Transport</keyword>
<keyword evidence="7 10" id="KW-0653">Protein transport</keyword>
<name>A0A250KQ40_9GAMM</name>
<keyword evidence="6 10" id="KW-0812">Transmembrane</keyword>
<keyword evidence="14" id="KW-1185">Reference proteome</keyword>
<evidence type="ECO:0000256" key="11">
    <source>
        <dbReference type="SAM" id="MobiDB-lite"/>
    </source>
</evidence>
<keyword evidence="8 10" id="KW-1133">Transmembrane helix</keyword>
<comment type="similarity">
    <text evidence="2 10">Belongs to the TonB family.</text>
</comment>
<sequence>MSAYFVSGNTPYDGSGGPPVAIADVPFTWKRPLAVLAAICLAAVLHGLLLFWYVNRPEPLPFTEAAPLPMIDMVLSAPPAPAVTQPDTPPPPVPPKEEKKPDPKPVKKPKPKPKPVRKDSAVKKAEPQEQETVDSAPPAPAAPPAPVQDRAAAPRNDTYTPASSNANYLNNPKPIYPGIARRRHWEGLVVLRVYVTADGHCGKVSVQRSSGHDVLDEAALEAVKKWRFVPAKRGDVAQASWVTVPIEFQLE</sequence>
<evidence type="ECO:0000259" key="12">
    <source>
        <dbReference type="PROSITE" id="PS52015"/>
    </source>
</evidence>
<evidence type="ECO:0000256" key="1">
    <source>
        <dbReference type="ARBA" id="ARBA00004383"/>
    </source>
</evidence>
<dbReference type="GO" id="GO:0031992">
    <property type="term" value="F:energy transducer activity"/>
    <property type="evidence" value="ECO:0007669"/>
    <property type="project" value="InterPro"/>
</dbReference>
<reference evidence="13 14" key="1">
    <citation type="submission" date="2016-12" db="EMBL/GenBank/DDBJ databases">
        <title>Genome sequencing of Methylocaldum marinum.</title>
        <authorList>
            <person name="Takeuchi M."/>
            <person name="Kamagata Y."/>
            <person name="Hiraoka S."/>
            <person name="Oshima K."/>
            <person name="Hattori M."/>
            <person name="Iwasaki W."/>
        </authorList>
    </citation>
    <scope>NUCLEOTIDE SEQUENCE [LARGE SCALE GENOMIC DNA]</scope>
    <source>
        <strain evidence="13 14">S8</strain>
    </source>
</reference>
<protein>
    <recommendedName>
        <fullName evidence="10">Protein TonB</fullName>
    </recommendedName>
</protein>
<dbReference type="PANTHER" id="PTHR33446:SF2">
    <property type="entry name" value="PROTEIN TONB"/>
    <property type="match status" value="1"/>
</dbReference>
<gene>
    <name evidence="13" type="ORF">sS8_1750</name>
</gene>
<dbReference type="Pfam" id="PF03544">
    <property type="entry name" value="TonB_C"/>
    <property type="match status" value="1"/>
</dbReference>
<proteinExistence type="inferred from homology"/>
<dbReference type="GO" id="GO:0098797">
    <property type="term" value="C:plasma membrane protein complex"/>
    <property type="evidence" value="ECO:0007669"/>
    <property type="project" value="TreeGrafter"/>
</dbReference>
<feature type="transmembrane region" description="Helical" evidence="10">
    <location>
        <begin position="33"/>
        <end position="54"/>
    </location>
</feature>
<feature type="compositionally biased region" description="Basic residues" evidence="11">
    <location>
        <begin position="106"/>
        <end position="115"/>
    </location>
</feature>
<dbReference type="PROSITE" id="PS52015">
    <property type="entry name" value="TONB_CTD"/>
    <property type="match status" value="1"/>
</dbReference>
<feature type="compositionally biased region" description="Pro residues" evidence="11">
    <location>
        <begin position="137"/>
        <end position="146"/>
    </location>
</feature>